<dbReference type="EMBL" id="LWBR01000035">
    <property type="protein sequence ID" value="KZN95808.1"/>
    <property type="molecule type" value="Genomic_DNA"/>
</dbReference>
<dbReference type="InterPro" id="IPR023351">
    <property type="entry name" value="YppE-like_sf"/>
</dbReference>
<dbReference type="Pfam" id="PF08807">
    <property type="entry name" value="DUF1798"/>
    <property type="match status" value="1"/>
</dbReference>
<dbReference type="RefSeq" id="WP_063388542.1">
    <property type="nucleotide sequence ID" value="NZ_LWBR01000035.1"/>
</dbReference>
<dbReference type="Gene3D" id="1.20.120.440">
    <property type="entry name" value="YppE-like"/>
    <property type="match status" value="1"/>
</dbReference>
<dbReference type="AlphaFoldDB" id="A0A165XAN9"/>
<dbReference type="Proteomes" id="UP000076476">
    <property type="component" value="Unassembled WGS sequence"/>
</dbReference>
<proteinExistence type="predicted"/>
<protein>
    <submittedName>
        <fullName evidence="1">Uncharacterized protein</fullName>
    </submittedName>
</protein>
<dbReference type="OrthoDB" id="2361079at2"/>
<accession>A0A165XAN9</accession>
<organism evidence="1 2">
    <name type="scientific">Aeribacillus pallidus</name>
    <dbReference type="NCBI Taxonomy" id="33936"/>
    <lineage>
        <taxon>Bacteria</taxon>
        <taxon>Bacillati</taxon>
        <taxon>Bacillota</taxon>
        <taxon>Bacilli</taxon>
        <taxon>Bacillales</taxon>
        <taxon>Bacillaceae</taxon>
        <taxon>Aeribacillus</taxon>
    </lineage>
</organism>
<keyword evidence="2" id="KW-1185">Reference proteome</keyword>
<comment type="caution">
    <text evidence="1">The sequence shown here is derived from an EMBL/GenBank/DDBJ whole genome shotgun (WGS) entry which is preliminary data.</text>
</comment>
<evidence type="ECO:0000313" key="1">
    <source>
        <dbReference type="EMBL" id="KZN95808.1"/>
    </source>
</evidence>
<name>A0A165XAN9_9BACI</name>
<dbReference type="InterPro" id="IPR014913">
    <property type="entry name" value="YppE-like"/>
</dbReference>
<gene>
    <name evidence="1" type="ORF">AZI98_12090</name>
</gene>
<reference evidence="1 2" key="1">
    <citation type="submission" date="2016-04" db="EMBL/GenBank/DDBJ databases">
        <title>Draft genome sequence of Aeribacillus pallidus 8m3 from petroleum reservoir.</title>
        <authorList>
            <person name="Poltaraus A.B."/>
            <person name="Nazina T.N."/>
            <person name="Tourova T.P."/>
            <person name="Malakho S.M."/>
            <person name="Korshunova A.V."/>
            <person name="Sokolova D.S."/>
        </authorList>
    </citation>
    <scope>NUCLEOTIDE SEQUENCE [LARGE SCALE GENOMIC DNA]</scope>
    <source>
        <strain evidence="1 2">8m3</strain>
    </source>
</reference>
<evidence type="ECO:0000313" key="2">
    <source>
        <dbReference type="Proteomes" id="UP000076476"/>
    </source>
</evidence>
<sequence length="121" mass="14662">MDEEQVRKITEQLLQVIQKSAQRFERTKKEGLEYDFFAEIKPSVDKILPILDEWEIVAKKWINKYHPRYLHSQQIDTAKEHIENIVIQSFFQDTSKVRFKNIKESAEYTLRSMIREMEKNE</sequence>
<dbReference type="SUPFAM" id="SSF140415">
    <property type="entry name" value="YppE-like"/>
    <property type="match status" value="1"/>
</dbReference>